<evidence type="ECO:0000313" key="1">
    <source>
        <dbReference type="EMBL" id="QIP38474.1"/>
    </source>
</evidence>
<name>A0A6G9CNI4_RHOER</name>
<gene>
    <name evidence="1" type="ORF">G9444_1230</name>
</gene>
<dbReference type="Proteomes" id="UP000502345">
    <property type="component" value="Chromosome"/>
</dbReference>
<sequence>MLGGSHDAASESDFFWLVGPVDSAQVSRVVGQIGSRLRVELLRALLPGVRECDNM</sequence>
<evidence type="ECO:0000313" key="2">
    <source>
        <dbReference type="Proteomes" id="UP000502345"/>
    </source>
</evidence>
<dbReference type="EMBL" id="CP050124">
    <property type="protein sequence ID" value="QIP38474.1"/>
    <property type="molecule type" value="Genomic_DNA"/>
</dbReference>
<accession>A0A6G9CNI4</accession>
<organism evidence="1 2">
    <name type="scientific">Rhodococcus erythropolis</name>
    <name type="common">Arthrobacter picolinophilus</name>
    <dbReference type="NCBI Taxonomy" id="1833"/>
    <lineage>
        <taxon>Bacteria</taxon>
        <taxon>Bacillati</taxon>
        <taxon>Actinomycetota</taxon>
        <taxon>Actinomycetes</taxon>
        <taxon>Mycobacteriales</taxon>
        <taxon>Nocardiaceae</taxon>
        <taxon>Rhodococcus</taxon>
        <taxon>Rhodococcus erythropolis group</taxon>
    </lineage>
</organism>
<proteinExistence type="predicted"/>
<reference evidence="1 2" key="1">
    <citation type="submission" date="2020-03" db="EMBL/GenBank/DDBJ databases">
        <title>Screen low temperature-resistant strains for efficient degradation of petroleum hydrocarbons under the low temperature.</title>
        <authorList>
            <person name="Wang Y."/>
            <person name="Chen J."/>
        </authorList>
    </citation>
    <scope>NUCLEOTIDE SEQUENCE [LARGE SCALE GENOMIC DNA]</scope>
    <source>
        <strain evidence="1 2">KB1</strain>
    </source>
</reference>
<protein>
    <submittedName>
        <fullName evidence="1">Uncharacterized protein</fullName>
    </submittedName>
</protein>
<dbReference type="AlphaFoldDB" id="A0A6G9CNI4"/>